<dbReference type="GO" id="GO:0003677">
    <property type="term" value="F:DNA binding"/>
    <property type="evidence" value="ECO:0007669"/>
    <property type="project" value="UniProtKB-KW"/>
</dbReference>
<dbReference type="PANTHER" id="PTHR10445:SF0">
    <property type="entry name" value="GENERAL TRANSCRIPTION FACTOR IIF SUBUNIT 2"/>
    <property type="match status" value="1"/>
</dbReference>
<proteinExistence type="inferred from homology"/>
<dbReference type="AlphaFoldDB" id="A0A194WTZ1"/>
<evidence type="ECO:0000256" key="5">
    <source>
        <dbReference type="ARBA" id="ARBA00023125"/>
    </source>
</evidence>
<accession>A0A194WTZ1</accession>
<evidence type="ECO:0000256" key="8">
    <source>
        <dbReference type="ARBA" id="ARBA00081473"/>
    </source>
</evidence>
<feature type="compositionally biased region" description="Basic and acidic residues" evidence="10">
    <location>
        <begin position="147"/>
        <end position="162"/>
    </location>
</feature>
<protein>
    <recommendedName>
        <fullName evidence="3">Transcription initiation factor IIF subunit beta</fullName>
    </recommendedName>
    <alternativeName>
        <fullName evidence="9">TFIIF medium subunit</fullName>
    </alternativeName>
    <alternativeName>
        <fullName evidence="8">TFIIF-beta</fullName>
    </alternativeName>
</protein>
<dbReference type="Proteomes" id="UP000070700">
    <property type="component" value="Unassembled WGS sequence"/>
</dbReference>
<comment type="subcellular location">
    <subcellularLocation>
        <location evidence="1">Nucleus</location>
    </subcellularLocation>
</comment>
<dbReference type="GO" id="GO:0005674">
    <property type="term" value="C:transcription factor TFIIF complex"/>
    <property type="evidence" value="ECO:0007669"/>
    <property type="project" value="InterPro"/>
</dbReference>
<keyword evidence="14" id="KW-1185">Reference proteome</keyword>
<feature type="compositionally biased region" description="Acidic residues" evidence="10">
    <location>
        <begin position="343"/>
        <end position="368"/>
    </location>
</feature>
<dbReference type="GO" id="GO:0006367">
    <property type="term" value="P:transcription initiation at RNA polymerase II promoter"/>
    <property type="evidence" value="ECO:0007669"/>
    <property type="project" value="InterPro"/>
</dbReference>
<comment type="similarity">
    <text evidence="2">Belongs to the TFIIF beta subunit family.</text>
</comment>
<gene>
    <name evidence="13" type="ORF">LY89DRAFT_595412</name>
</gene>
<dbReference type="Pfam" id="PF02270">
    <property type="entry name" value="TFIIF_beta"/>
    <property type="match status" value="1"/>
</dbReference>
<feature type="domain" description="TFIIF beta subunit HTH" evidence="11">
    <location>
        <begin position="261"/>
        <end position="325"/>
    </location>
</feature>
<evidence type="ECO:0000256" key="9">
    <source>
        <dbReference type="ARBA" id="ARBA00081863"/>
    </source>
</evidence>
<name>A0A194WTZ1_MOLSC</name>
<evidence type="ECO:0000259" key="11">
    <source>
        <dbReference type="Pfam" id="PF02270"/>
    </source>
</evidence>
<dbReference type="InterPro" id="IPR036390">
    <property type="entry name" value="WH_DNA-bd_sf"/>
</dbReference>
<dbReference type="RefSeq" id="XP_018065509.1">
    <property type="nucleotide sequence ID" value="XM_018209855.1"/>
</dbReference>
<dbReference type="CDD" id="cd07980">
    <property type="entry name" value="TFIIF_beta"/>
    <property type="match status" value="1"/>
</dbReference>
<dbReference type="Pfam" id="PF17683">
    <property type="entry name" value="TFIIF_beta_N"/>
    <property type="match status" value="1"/>
</dbReference>
<dbReference type="PANTHER" id="PTHR10445">
    <property type="entry name" value="GENERAL TRANSCRIPTION FACTOR IIF SUBUNIT 2"/>
    <property type="match status" value="1"/>
</dbReference>
<feature type="region of interest" description="Disordered" evidence="10">
    <location>
        <begin position="143"/>
        <end position="162"/>
    </location>
</feature>
<keyword evidence="4" id="KW-0805">Transcription regulation</keyword>
<organism evidence="13 14">
    <name type="scientific">Mollisia scopiformis</name>
    <name type="common">Conifer needle endophyte fungus</name>
    <name type="synonym">Phialocephala scopiformis</name>
    <dbReference type="NCBI Taxonomy" id="149040"/>
    <lineage>
        <taxon>Eukaryota</taxon>
        <taxon>Fungi</taxon>
        <taxon>Dikarya</taxon>
        <taxon>Ascomycota</taxon>
        <taxon>Pezizomycotina</taxon>
        <taxon>Leotiomycetes</taxon>
        <taxon>Helotiales</taxon>
        <taxon>Mollisiaceae</taxon>
        <taxon>Mollisia</taxon>
    </lineage>
</organism>
<evidence type="ECO:0000259" key="12">
    <source>
        <dbReference type="Pfam" id="PF17683"/>
    </source>
</evidence>
<dbReference type="InParanoid" id="A0A194WTZ1"/>
<evidence type="ECO:0000256" key="7">
    <source>
        <dbReference type="ARBA" id="ARBA00023242"/>
    </source>
</evidence>
<dbReference type="SUPFAM" id="SSF46785">
    <property type="entry name" value="Winged helix' DNA-binding domain"/>
    <property type="match status" value="1"/>
</dbReference>
<evidence type="ECO:0000256" key="6">
    <source>
        <dbReference type="ARBA" id="ARBA00023163"/>
    </source>
</evidence>
<evidence type="ECO:0000256" key="2">
    <source>
        <dbReference type="ARBA" id="ARBA00009543"/>
    </source>
</evidence>
<dbReference type="FunCoup" id="A0A194WTZ1">
    <property type="interactions" value="524"/>
</dbReference>
<evidence type="ECO:0000313" key="14">
    <source>
        <dbReference type="Proteomes" id="UP000070700"/>
    </source>
</evidence>
<dbReference type="InterPro" id="IPR040504">
    <property type="entry name" value="TFIIF_beta_N"/>
</dbReference>
<dbReference type="EMBL" id="KQ947427">
    <property type="protein sequence ID" value="KUJ11154.1"/>
    <property type="molecule type" value="Genomic_DNA"/>
</dbReference>
<dbReference type="FunFam" id="1.10.10.10:FF:000035">
    <property type="entry name" value="General transcription factor IIF subunit 2"/>
    <property type="match status" value="1"/>
</dbReference>
<dbReference type="InterPro" id="IPR036388">
    <property type="entry name" value="WH-like_DNA-bd_sf"/>
</dbReference>
<dbReference type="STRING" id="149040.A0A194WTZ1"/>
<dbReference type="KEGG" id="psco:LY89DRAFT_595412"/>
<reference evidence="13 14" key="1">
    <citation type="submission" date="2015-10" db="EMBL/GenBank/DDBJ databases">
        <title>Full genome of DAOMC 229536 Phialocephala scopiformis, a fungal endophyte of spruce producing the potent anti-insectan compound rugulosin.</title>
        <authorList>
            <consortium name="DOE Joint Genome Institute"/>
            <person name="Walker A.K."/>
            <person name="Frasz S.L."/>
            <person name="Seifert K.A."/>
            <person name="Miller J.D."/>
            <person name="Mondo S.J."/>
            <person name="Labutti K."/>
            <person name="Lipzen A."/>
            <person name="Dockter R."/>
            <person name="Kennedy M."/>
            <person name="Grigoriev I.V."/>
            <person name="Spatafora J.W."/>
        </authorList>
    </citation>
    <scope>NUCLEOTIDE SEQUENCE [LARGE SCALE GENOMIC DNA]</scope>
    <source>
        <strain evidence="13 14">CBS 120377</strain>
    </source>
</reference>
<keyword evidence="7" id="KW-0539">Nucleus</keyword>
<keyword evidence="6" id="KW-0804">Transcription</keyword>
<sequence>MADTHIKPDPEGLGASPGAFSEEDIYEDAGDLEFNADPSFQSLYLAKVPKYMWEAWSTLDDDAEIQIGTIRQSQEKGNNGEMRLHMLLKPDIAAHQIIPKEYLLDVTEEKVKNTFVFTEKDLPGFKSKSKEKFDLATANMPARLTRPKNDKPMSKEPYDPNKRFQPYYRKAIPKRTAVSGTVKHEVNCIAVINEESDRILNQRTLDAMKPKSFTKFMNQDLSAISSGFIQPGTIHAQNTFTDFIKTKNHSSGARPQLTKTARMPQNELLDRIFECFARYNYWSMKALRTELQQPEAYLRETLEKVAVLAKSGRFATQWSLKSENKIANYESIGDAVAPVVEGDVPDESDMADEEDGDEDEDVKFEDVA</sequence>
<dbReference type="Gene3D" id="1.10.10.10">
    <property type="entry name" value="Winged helix-like DNA-binding domain superfamily/Winged helix DNA-binding domain"/>
    <property type="match status" value="1"/>
</dbReference>
<dbReference type="SUPFAM" id="SSF50916">
    <property type="entry name" value="Rap30/74 interaction domains"/>
    <property type="match status" value="1"/>
</dbReference>
<evidence type="ECO:0000313" key="13">
    <source>
        <dbReference type="EMBL" id="KUJ11154.1"/>
    </source>
</evidence>
<evidence type="ECO:0000256" key="3">
    <source>
        <dbReference type="ARBA" id="ARBA00021453"/>
    </source>
</evidence>
<feature type="region of interest" description="Disordered" evidence="10">
    <location>
        <begin position="338"/>
        <end position="368"/>
    </location>
</feature>
<feature type="domain" description="TFIIF beta subunit N-terminal" evidence="12">
    <location>
        <begin position="41"/>
        <end position="190"/>
    </location>
</feature>
<dbReference type="OrthoDB" id="26094at2759"/>
<evidence type="ECO:0000256" key="10">
    <source>
        <dbReference type="SAM" id="MobiDB-lite"/>
    </source>
</evidence>
<dbReference type="InterPro" id="IPR003196">
    <property type="entry name" value="TFIIF_beta"/>
</dbReference>
<dbReference type="InterPro" id="IPR040450">
    <property type="entry name" value="TFIIF_beta_HTH"/>
</dbReference>
<evidence type="ECO:0000256" key="1">
    <source>
        <dbReference type="ARBA" id="ARBA00004123"/>
    </source>
</evidence>
<dbReference type="GeneID" id="28819581"/>
<evidence type="ECO:0000256" key="4">
    <source>
        <dbReference type="ARBA" id="ARBA00023015"/>
    </source>
</evidence>
<dbReference type="InterPro" id="IPR011039">
    <property type="entry name" value="TFIIF_interaction"/>
</dbReference>
<keyword evidence="5" id="KW-0238">DNA-binding</keyword>